<proteinExistence type="predicted"/>
<dbReference type="Proteomes" id="UP000789920">
    <property type="component" value="Unassembled WGS sequence"/>
</dbReference>
<protein>
    <submittedName>
        <fullName evidence="1">3952_t:CDS:1</fullName>
    </submittedName>
</protein>
<keyword evidence="2" id="KW-1185">Reference proteome</keyword>
<gene>
    <name evidence="1" type="ORF">RPERSI_LOCUS5902</name>
</gene>
<organism evidence="1 2">
    <name type="scientific">Racocetra persica</name>
    <dbReference type="NCBI Taxonomy" id="160502"/>
    <lineage>
        <taxon>Eukaryota</taxon>
        <taxon>Fungi</taxon>
        <taxon>Fungi incertae sedis</taxon>
        <taxon>Mucoromycota</taxon>
        <taxon>Glomeromycotina</taxon>
        <taxon>Glomeromycetes</taxon>
        <taxon>Diversisporales</taxon>
        <taxon>Gigasporaceae</taxon>
        <taxon>Racocetra</taxon>
    </lineage>
</organism>
<name>A0ACA9MMG3_9GLOM</name>
<sequence length="171" mass="20047">MFSDTIPSLFKLECLTLTSENADKNFSELIKLYKNRTYCLLGTCAFRHQDGEIEDARIVTGLHFCKNDNCSWKPCVYSFDLNNKKQADIGQKHLEIYCGIITENSHTLTERKEVEWEMWEKRGKNTIYKGKKEWDKFAEVDKQKIIFASLLYEKNNRTNQCSPVFVNVNPK</sequence>
<comment type="caution">
    <text evidence="1">The sequence shown here is derived from an EMBL/GenBank/DDBJ whole genome shotgun (WGS) entry which is preliminary data.</text>
</comment>
<accession>A0ACA9MMG3</accession>
<feature type="non-terminal residue" evidence="1">
    <location>
        <position position="171"/>
    </location>
</feature>
<dbReference type="EMBL" id="CAJVQC010009106">
    <property type="protein sequence ID" value="CAG8600581.1"/>
    <property type="molecule type" value="Genomic_DNA"/>
</dbReference>
<reference evidence="1" key="1">
    <citation type="submission" date="2021-06" db="EMBL/GenBank/DDBJ databases">
        <authorList>
            <person name="Kallberg Y."/>
            <person name="Tangrot J."/>
            <person name="Rosling A."/>
        </authorList>
    </citation>
    <scope>NUCLEOTIDE SEQUENCE</scope>
    <source>
        <strain evidence="1">MA461A</strain>
    </source>
</reference>
<evidence type="ECO:0000313" key="2">
    <source>
        <dbReference type="Proteomes" id="UP000789920"/>
    </source>
</evidence>
<evidence type="ECO:0000313" key="1">
    <source>
        <dbReference type="EMBL" id="CAG8600581.1"/>
    </source>
</evidence>